<dbReference type="HAMAP" id="MF_01297">
    <property type="entry name" value="nitrobindin"/>
    <property type="match status" value="1"/>
</dbReference>
<dbReference type="PANTHER" id="PTHR15854">
    <property type="entry name" value="THAP4 PROTEIN"/>
    <property type="match status" value="1"/>
</dbReference>
<dbReference type="InterPro" id="IPR012674">
    <property type="entry name" value="Calycin"/>
</dbReference>
<dbReference type="Pfam" id="PF08768">
    <property type="entry name" value="THAP4_heme-bd"/>
    <property type="match status" value="1"/>
</dbReference>
<dbReference type="PANTHER" id="PTHR15854:SF4">
    <property type="entry name" value="PEROXYNITRITE ISOMERASE THAP4"/>
    <property type="match status" value="1"/>
</dbReference>
<dbReference type="SUPFAM" id="SSF50814">
    <property type="entry name" value="Lipocalins"/>
    <property type="match status" value="1"/>
</dbReference>
<evidence type="ECO:0000313" key="2">
    <source>
        <dbReference type="EMBL" id="CAB4888022.1"/>
    </source>
</evidence>
<dbReference type="EMBL" id="CAFBMC010000003">
    <property type="protein sequence ID" value="CAB4888022.1"/>
    <property type="molecule type" value="Genomic_DNA"/>
</dbReference>
<dbReference type="InterPro" id="IPR022939">
    <property type="entry name" value="Nb(III)_bact/plant"/>
</dbReference>
<evidence type="ECO:0000259" key="1">
    <source>
        <dbReference type="Pfam" id="PF08768"/>
    </source>
</evidence>
<protein>
    <submittedName>
        <fullName evidence="3">Unannotated protein</fullName>
    </submittedName>
</protein>
<dbReference type="InterPro" id="IPR014878">
    <property type="entry name" value="THAP4-like_heme-bd"/>
</dbReference>
<reference evidence="3" key="1">
    <citation type="submission" date="2020-05" db="EMBL/GenBank/DDBJ databases">
        <authorList>
            <person name="Chiriac C."/>
            <person name="Salcher M."/>
            <person name="Ghai R."/>
            <person name="Kavagutti S V."/>
        </authorList>
    </citation>
    <scope>NUCLEOTIDE SEQUENCE</scope>
</reference>
<dbReference type="CDD" id="cd07828">
    <property type="entry name" value="lipocalin_heme-bd-THAP4-like"/>
    <property type="match status" value="1"/>
</dbReference>
<name>A0A6J7SFC8_9ZZZZ</name>
<evidence type="ECO:0000313" key="3">
    <source>
        <dbReference type="EMBL" id="CAB5039218.1"/>
    </source>
</evidence>
<dbReference type="AlphaFoldDB" id="A0A6J7SFC8"/>
<dbReference type="InterPro" id="IPR045165">
    <property type="entry name" value="Nitrobindin"/>
</dbReference>
<organism evidence="3">
    <name type="scientific">freshwater metagenome</name>
    <dbReference type="NCBI Taxonomy" id="449393"/>
    <lineage>
        <taxon>unclassified sequences</taxon>
        <taxon>metagenomes</taxon>
        <taxon>ecological metagenomes</taxon>
    </lineage>
</organism>
<dbReference type="EMBL" id="CAFBPZ010000059">
    <property type="protein sequence ID" value="CAB5039218.1"/>
    <property type="molecule type" value="Genomic_DNA"/>
</dbReference>
<proteinExistence type="inferred from homology"/>
<accession>A0A6J7SFC8</accession>
<dbReference type="Gene3D" id="2.40.128.20">
    <property type="match status" value="1"/>
</dbReference>
<feature type="domain" description="THAP4-like heme-binding" evidence="1">
    <location>
        <begin position="9"/>
        <end position="170"/>
    </location>
</feature>
<sequence>MDPNTTAAELAPISWLIGHWVGVGTGQYPSIEDFRFGQEISFSTDGRPFLTYWSRSWLLDDEGNRVRPLASESGFVRPRPENHLEMQLSHPTGYSEIWYGKVEITGIEQAQITGARAEMRTDLVARTQSAKEYTEGHRLYGLVEGKLLWTFDMAAMGEPVSNHLAATLHRSEEPS</sequence>
<gene>
    <name evidence="2" type="ORF">UFOPK3495_00096</name>
    <name evidence="3" type="ORF">UFOPK4237_00954</name>
</gene>